<protein>
    <submittedName>
        <fullName evidence="2">Uncharacterized protein</fullName>
    </submittedName>
</protein>
<feature type="signal peptide" evidence="1">
    <location>
        <begin position="1"/>
        <end position="16"/>
    </location>
</feature>
<evidence type="ECO:0000256" key="1">
    <source>
        <dbReference type="SAM" id="SignalP"/>
    </source>
</evidence>
<evidence type="ECO:0000313" key="3">
    <source>
        <dbReference type="Proteomes" id="UP000305948"/>
    </source>
</evidence>
<name>A0A5C3MVD9_9AGAM</name>
<dbReference type="AlphaFoldDB" id="A0A5C3MVD9"/>
<gene>
    <name evidence="2" type="ORF">OE88DRAFT_410026</name>
</gene>
<accession>A0A5C3MVD9</accession>
<feature type="chain" id="PRO_5022978517" evidence="1">
    <location>
        <begin position="17"/>
        <end position="165"/>
    </location>
</feature>
<dbReference type="Proteomes" id="UP000305948">
    <property type="component" value="Unassembled WGS sequence"/>
</dbReference>
<keyword evidence="3" id="KW-1185">Reference proteome</keyword>
<sequence>MTGFALPFLLLSSARMCPPSNPSPSPRTLSFSLPFPLTSLDITTSSMSTSSLWAGSSVFPLSFFSVFRLSSHHPPLCKLTINRAGTPRPRYNAANSSALTSPVLFRLIKCFGAISTRKQETVGQQKRENRPVHLHLWLGDLQGDLQQAVSGLLSGYASKSLLNHS</sequence>
<organism evidence="2 3">
    <name type="scientific">Heliocybe sulcata</name>
    <dbReference type="NCBI Taxonomy" id="5364"/>
    <lineage>
        <taxon>Eukaryota</taxon>
        <taxon>Fungi</taxon>
        <taxon>Dikarya</taxon>
        <taxon>Basidiomycota</taxon>
        <taxon>Agaricomycotina</taxon>
        <taxon>Agaricomycetes</taxon>
        <taxon>Gloeophyllales</taxon>
        <taxon>Gloeophyllaceae</taxon>
        <taxon>Heliocybe</taxon>
    </lineage>
</organism>
<dbReference type="EMBL" id="ML213516">
    <property type="protein sequence ID" value="TFK49314.1"/>
    <property type="molecule type" value="Genomic_DNA"/>
</dbReference>
<proteinExistence type="predicted"/>
<reference evidence="2 3" key="1">
    <citation type="journal article" date="2019" name="Nat. Ecol. Evol.">
        <title>Megaphylogeny resolves global patterns of mushroom evolution.</title>
        <authorList>
            <person name="Varga T."/>
            <person name="Krizsan K."/>
            <person name="Foldi C."/>
            <person name="Dima B."/>
            <person name="Sanchez-Garcia M."/>
            <person name="Sanchez-Ramirez S."/>
            <person name="Szollosi G.J."/>
            <person name="Szarkandi J.G."/>
            <person name="Papp V."/>
            <person name="Albert L."/>
            <person name="Andreopoulos W."/>
            <person name="Angelini C."/>
            <person name="Antonin V."/>
            <person name="Barry K.W."/>
            <person name="Bougher N.L."/>
            <person name="Buchanan P."/>
            <person name="Buyck B."/>
            <person name="Bense V."/>
            <person name="Catcheside P."/>
            <person name="Chovatia M."/>
            <person name="Cooper J."/>
            <person name="Damon W."/>
            <person name="Desjardin D."/>
            <person name="Finy P."/>
            <person name="Geml J."/>
            <person name="Haridas S."/>
            <person name="Hughes K."/>
            <person name="Justo A."/>
            <person name="Karasinski D."/>
            <person name="Kautmanova I."/>
            <person name="Kiss B."/>
            <person name="Kocsube S."/>
            <person name="Kotiranta H."/>
            <person name="LaButti K.M."/>
            <person name="Lechner B.E."/>
            <person name="Liimatainen K."/>
            <person name="Lipzen A."/>
            <person name="Lukacs Z."/>
            <person name="Mihaltcheva S."/>
            <person name="Morgado L.N."/>
            <person name="Niskanen T."/>
            <person name="Noordeloos M.E."/>
            <person name="Ohm R.A."/>
            <person name="Ortiz-Santana B."/>
            <person name="Ovrebo C."/>
            <person name="Racz N."/>
            <person name="Riley R."/>
            <person name="Savchenko A."/>
            <person name="Shiryaev A."/>
            <person name="Soop K."/>
            <person name="Spirin V."/>
            <person name="Szebenyi C."/>
            <person name="Tomsovsky M."/>
            <person name="Tulloss R.E."/>
            <person name="Uehling J."/>
            <person name="Grigoriev I.V."/>
            <person name="Vagvolgyi C."/>
            <person name="Papp T."/>
            <person name="Martin F.M."/>
            <person name="Miettinen O."/>
            <person name="Hibbett D.S."/>
            <person name="Nagy L.G."/>
        </authorList>
    </citation>
    <scope>NUCLEOTIDE SEQUENCE [LARGE SCALE GENOMIC DNA]</scope>
    <source>
        <strain evidence="2 3">OMC1185</strain>
    </source>
</reference>
<keyword evidence="1" id="KW-0732">Signal</keyword>
<evidence type="ECO:0000313" key="2">
    <source>
        <dbReference type="EMBL" id="TFK49314.1"/>
    </source>
</evidence>